<sequence length="283" mass="30155">MSSIALAHRMARLGTESAFETLARARALEATGRHVTHLEIGEPGFPTPENVVEAGIRALREGHTHYVPSAGLPEARAAIAETFTATRGVAADPAQVIVTPGAKPIMFFAILALVGPGDEVVLPDPGFPIYRSMVEFAGGVARPYALDFDRGHDADPSEIAALVGPATRLVILNSPGNPTGSSLSRAALEQIAEVVARQDRCTVLSDEIYRGLAYDAEPASITEIDGMVGRTIVLDGLSKMYAMTGWRAGWGSCPPRWSTASSASWSTRCRARRRSSSSRSSRR</sequence>
<dbReference type="GO" id="GO:0006520">
    <property type="term" value="P:amino acid metabolic process"/>
    <property type="evidence" value="ECO:0007669"/>
    <property type="project" value="InterPro"/>
</dbReference>
<dbReference type="PANTHER" id="PTHR46383:SF2">
    <property type="entry name" value="AMINOTRANSFERASE"/>
    <property type="match status" value="1"/>
</dbReference>
<dbReference type="GO" id="GO:0008483">
    <property type="term" value="F:transaminase activity"/>
    <property type="evidence" value="ECO:0007669"/>
    <property type="project" value="UniProtKB-KW"/>
</dbReference>
<dbReference type="InterPro" id="IPR004839">
    <property type="entry name" value="Aminotransferase_I/II_large"/>
</dbReference>
<dbReference type="InterPro" id="IPR015422">
    <property type="entry name" value="PyrdxlP-dep_Trfase_small"/>
</dbReference>
<accession>A0A5B8U9N5</accession>
<evidence type="ECO:0000256" key="1">
    <source>
        <dbReference type="ARBA" id="ARBA00001933"/>
    </source>
</evidence>
<dbReference type="InterPro" id="IPR015424">
    <property type="entry name" value="PyrdxlP-dep_Trfase"/>
</dbReference>
<dbReference type="EMBL" id="CP042430">
    <property type="protein sequence ID" value="QEC49780.1"/>
    <property type="molecule type" value="Genomic_DNA"/>
</dbReference>
<keyword evidence="4 6" id="KW-0808">Transferase</keyword>
<evidence type="ECO:0000256" key="3">
    <source>
        <dbReference type="ARBA" id="ARBA00022576"/>
    </source>
</evidence>
<reference evidence="8 9" key="1">
    <citation type="journal article" date="2018" name="J. Microbiol.">
        <title>Baekduia soli gen. nov., sp. nov., a novel bacterium isolated from the soil of Baekdu Mountain and proposal of a novel family name, Baekduiaceae fam. nov.</title>
        <authorList>
            <person name="An D.S."/>
            <person name="Siddiqi M.Z."/>
            <person name="Kim K.H."/>
            <person name="Yu H.S."/>
            <person name="Im W.T."/>
        </authorList>
    </citation>
    <scope>NUCLEOTIDE SEQUENCE [LARGE SCALE GENOMIC DNA]</scope>
    <source>
        <strain evidence="8 9">BR7-21</strain>
    </source>
</reference>
<dbReference type="Gene3D" id="3.40.640.10">
    <property type="entry name" value="Type I PLP-dependent aspartate aminotransferase-like (Major domain)"/>
    <property type="match status" value="1"/>
</dbReference>
<evidence type="ECO:0000313" key="8">
    <source>
        <dbReference type="EMBL" id="QEC49780.1"/>
    </source>
</evidence>
<gene>
    <name evidence="8" type="ORF">FSW04_20870</name>
</gene>
<protein>
    <recommendedName>
        <fullName evidence="6">Aminotransferase</fullName>
        <ecNumber evidence="6">2.6.1.-</ecNumber>
    </recommendedName>
</protein>
<keyword evidence="9" id="KW-1185">Reference proteome</keyword>
<dbReference type="KEGG" id="bsol:FSW04_20870"/>
<keyword evidence="5" id="KW-0663">Pyridoxal phosphate</keyword>
<name>A0A5B8U9N5_9ACTN</name>
<proteinExistence type="inferred from homology"/>
<dbReference type="EC" id="2.6.1.-" evidence="6"/>
<dbReference type="CDD" id="cd00609">
    <property type="entry name" value="AAT_like"/>
    <property type="match status" value="1"/>
</dbReference>
<feature type="domain" description="Aminotransferase class I/classII large" evidence="7">
    <location>
        <begin position="34"/>
        <end position="257"/>
    </location>
</feature>
<dbReference type="AlphaFoldDB" id="A0A5B8U9N5"/>
<evidence type="ECO:0000256" key="6">
    <source>
        <dbReference type="RuleBase" id="RU000481"/>
    </source>
</evidence>
<dbReference type="InterPro" id="IPR050596">
    <property type="entry name" value="AspAT/PAT-like"/>
</dbReference>
<evidence type="ECO:0000256" key="2">
    <source>
        <dbReference type="ARBA" id="ARBA00007441"/>
    </source>
</evidence>
<evidence type="ECO:0000313" key="9">
    <source>
        <dbReference type="Proteomes" id="UP000321805"/>
    </source>
</evidence>
<dbReference type="PANTHER" id="PTHR46383">
    <property type="entry name" value="ASPARTATE AMINOTRANSFERASE"/>
    <property type="match status" value="1"/>
</dbReference>
<dbReference type="GO" id="GO:0030170">
    <property type="term" value="F:pyridoxal phosphate binding"/>
    <property type="evidence" value="ECO:0007669"/>
    <property type="project" value="InterPro"/>
</dbReference>
<evidence type="ECO:0000256" key="5">
    <source>
        <dbReference type="ARBA" id="ARBA00022898"/>
    </source>
</evidence>
<evidence type="ECO:0000259" key="7">
    <source>
        <dbReference type="Pfam" id="PF00155"/>
    </source>
</evidence>
<dbReference type="Pfam" id="PF00155">
    <property type="entry name" value="Aminotran_1_2"/>
    <property type="match status" value="1"/>
</dbReference>
<dbReference type="Proteomes" id="UP000321805">
    <property type="component" value="Chromosome"/>
</dbReference>
<comment type="similarity">
    <text evidence="2 6">Belongs to the class-I pyridoxal-phosphate-dependent aminotransferase family.</text>
</comment>
<dbReference type="InterPro" id="IPR015421">
    <property type="entry name" value="PyrdxlP-dep_Trfase_major"/>
</dbReference>
<comment type="cofactor">
    <cofactor evidence="1 6">
        <name>pyridoxal 5'-phosphate</name>
        <dbReference type="ChEBI" id="CHEBI:597326"/>
    </cofactor>
</comment>
<dbReference type="SUPFAM" id="SSF53383">
    <property type="entry name" value="PLP-dependent transferases"/>
    <property type="match status" value="1"/>
</dbReference>
<dbReference type="PROSITE" id="PS00105">
    <property type="entry name" value="AA_TRANSFER_CLASS_1"/>
    <property type="match status" value="1"/>
</dbReference>
<evidence type="ECO:0000256" key="4">
    <source>
        <dbReference type="ARBA" id="ARBA00022679"/>
    </source>
</evidence>
<dbReference type="InterPro" id="IPR004838">
    <property type="entry name" value="NHTrfase_class1_PyrdxlP-BS"/>
</dbReference>
<organism evidence="8 9">
    <name type="scientific">Baekduia soli</name>
    <dbReference type="NCBI Taxonomy" id="496014"/>
    <lineage>
        <taxon>Bacteria</taxon>
        <taxon>Bacillati</taxon>
        <taxon>Actinomycetota</taxon>
        <taxon>Thermoleophilia</taxon>
        <taxon>Solirubrobacterales</taxon>
        <taxon>Baekduiaceae</taxon>
        <taxon>Baekduia</taxon>
    </lineage>
</organism>
<dbReference type="OrthoDB" id="9763453at2"/>
<keyword evidence="3 6" id="KW-0032">Aminotransferase</keyword>
<dbReference type="Gene3D" id="3.90.1150.10">
    <property type="entry name" value="Aspartate Aminotransferase, domain 1"/>
    <property type="match status" value="1"/>
</dbReference>